<dbReference type="PANTHER" id="PTHR36174">
    <property type="entry name" value="LIPID II:GLYCINE GLYCYLTRANSFERASE"/>
    <property type="match status" value="1"/>
</dbReference>
<dbReference type="InterPro" id="IPR038740">
    <property type="entry name" value="BioF2-like_GNAT_dom"/>
</dbReference>
<evidence type="ECO:0000259" key="1">
    <source>
        <dbReference type="Pfam" id="PF13480"/>
    </source>
</evidence>
<sequence length="369" mass="42006">MEQSDTTIDRLPRWDESPSHVAAGPVRVEELAADRHGEWDAYIAEAPNATFFHRSGWMRAVRDLYGHRARYYVARESGSDRVCGVLPLFAVSGPLTGRALISIPYAVGGGVAADDSDIEAQLVDRARQEADQLQVRYLELRQEPLGEHLTVRDHYFAFRAAMPNDPEQVLGRFPRKARAEIRKARDQFGLTARFGHDLLETFYDLYVRSLRRLGSPGHSWRFLSRLVKEFGDDCIVEVIYHEGNPVAGVMSFRFRDQILPYYAGIDDRYNRLNTSNYLYFALMEHAVGLGLRVFDFGRTRRDNIGGCQFKTNQGFEPEPMLYSFYSPRGAELPDLRPSNAAFSRTQDLWRRLPLSVAGPLGGVVSRWLP</sequence>
<organism evidence="2 3">
    <name type="scientific">Singulisphaera acidiphila (strain ATCC BAA-1392 / DSM 18658 / VKM B-2454 / MOB10)</name>
    <dbReference type="NCBI Taxonomy" id="886293"/>
    <lineage>
        <taxon>Bacteria</taxon>
        <taxon>Pseudomonadati</taxon>
        <taxon>Planctomycetota</taxon>
        <taxon>Planctomycetia</taxon>
        <taxon>Isosphaerales</taxon>
        <taxon>Isosphaeraceae</taxon>
        <taxon>Singulisphaera</taxon>
    </lineage>
</organism>
<dbReference type="PANTHER" id="PTHR36174:SF1">
    <property type="entry name" value="LIPID II:GLYCINE GLYCYLTRANSFERASE"/>
    <property type="match status" value="1"/>
</dbReference>
<dbReference type="AlphaFoldDB" id="L0DLA0"/>
<gene>
    <name evidence="2" type="ordered locus">Sinac_5459</name>
</gene>
<dbReference type="Pfam" id="PF13480">
    <property type="entry name" value="Acetyltransf_6"/>
    <property type="match status" value="1"/>
</dbReference>
<dbReference type="Gene3D" id="3.40.630.30">
    <property type="match status" value="1"/>
</dbReference>
<dbReference type="OrthoDB" id="9773932at2"/>
<dbReference type="InterPro" id="IPR050644">
    <property type="entry name" value="PG_Glycine_Bridge_Synth"/>
</dbReference>
<accession>L0DLA0</accession>
<dbReference type="EMBL" id="CP003364">
    <property type="protein sequence ID" value="AGA29605.1"/>
    <property type="molecule type" value="Genomic_DNA"/>
</dbReference>
<protein>
    <submittedName>
        <fullName evidence="2">FemAB-related protein, PEP-CTERM system-associated</fullName>
    </submittedName>
</protein>
<evidence type="ECO:0000313" key="3">
    <source>
        <dbReference type="Proteomes" id="UP000010798"/>
    </source>
</evidence>
<dbReference type="InterPro" id="IPR016181">
    <property type="entry name" value="Acyl_CoA_acyltransferase"/>
</dbReference>
<evidence type="ECO:0000313" key="2">
    <source>
        <dbReference type="EMBL" id="AGA29605.1"/>
    </source>
</evidence>
<dbReference type="SUPFAM" id="SSF55729">
    <property type="entry name" value="Acyl-CoA N-acyltransferases (Nat)"/>
    <property type="match status" value="1"/>
</dbReference>
<keyword evidence="3" id="KW-1185">Reference proteome</keyword>
<feature type="domain" description="BioF2-like acetyltransferase" evidence="1">
    <location>
        <begin position="175"/>
        <end position="305"/>
    </location>
</feature>
<dbReference type="HOGENOM" id="CLU_042156_0_0_0"/>
<dbReference type="KEGG" id="saci:Sinac_5459"/>
<dbReference type="RefSeq" id="WP_015248706.1">
    <property type="nucleotide sequence ID" value="NC_019892.1"/>
</dbReference>
<dbReference type="Proteomes" id="UP000010798">
    <property type="component" value="Chromosome"/>
</dbReference>
<dbReference type="STRING" id="886293.Sinac_5459"/>
<proteinExistence type="predicted"/>
<reference evidence="2 3" key="1">
    <citation type="submission" date="2012-02" db="EMBL/GenBank/DDBJ databases">
        <title>Complete sequence of chromosome of Singulisphaera acidiphila DSM 18658.</title>
        <authorList>
            <consortium name="US DOE Joint Genome Institute (JGI-PGF)"/>
            <person name="Lucas S."/>
            <person name="Copeland A."/>
            <person name="Lapidus A."/>
            <person name="Glavina del Rio T."/>
            <person name="Dalin E."/>
            <person name="Tice H."/>
            <person name="Bruce D."/>
            <person name="Goodwin L."/>
            <person name="Pitluck S."/>
            <person name="Peters L."/>
            <person name="Ovchinnikova G."/>
            <person name="Chertkov O."/>
            <person name="Kyrpides N."/>
            <person name="Mavromatis K."/>
            <person name="Ivanova N."/>
            <person name="Brettin T."/>
            <person name="Detter J.C."/>
            <person name="Han C."/>
            <person name="Larimer F."/>
            <person name="Land M."/>
            <person name="Hauser L."/>
            <person name="Markowitz V."/>
            <person name="Cheng J.-F."/>
            <person name="Hugenholtz P."/>
            <person name="Woyke T."/>
            <person name="Wu D."/>
            <person name="Tindall B."/>
            <person name="Pomrenke H."/>
            <person name="Brambilla E."/>
            <person name="Klenk H.-P."/>
            <person name="Eisen J.A."/>
        </authorList>
    </citation>
    <scope>NUCLEOTIDE SEQUENCE [LARGE SCALE GENOMIC DNA]</scope>
    <source>
        <strain evidence="3">ATCC BAA-1392 / DSM 18658 / VKM B-2454 / MOB10</strain>
    </source>
</reference>
<name>L0DLA0_SINAD</name>
<dbReference type="eggNOG" id="COG3146">
    <property type="taxonomic scope" value="Bacteria"/>
</dbReference>
<dbReference type="InterPro" id="IPR017469">
    <property type="entry name" value="PEP-CTERM_FemAB-rel"/>
</dbReference>
<dbReference type="NCBIfam" id="TIGR03019">
    <property type="entry name" value="pepcterm_femAB"/>
    <property type="match status" value="1"/>
</dbReference>